<dbReference type="Proteomes" id="UP000675968">
    <property type="component" value="Unassembled WGS sequence"/>
</dbReference>
<dbReference type="AlphaFoldDB" id="A0A8T4L6V8"/>
<sequence>MEQAIWFYVGIIGAIVGLGLLASVVLINENASKHQVAQNSIRLLEQKCNFVCSSDLDTLQSVDVELSSGMVMYSNQTALCIALQDKQYCRPCNCKITDSNNANFRFDLNTSEAVELFSTHTFNCSFEKNIGGVLLACAG</sequence>
<protein>
    <submittedName>
        <fullName evidence="2">Uncharacterized protein</fullName>
    </submittedName>
</protein>
<keyword evidence="1" id="KW-0472">Membrane</keyword>
<evidence type="ECO:0000256" key="1">
    <source>
        <dbReference type="SAM" id="Phobius"/>
    </source>
</evidence>
<reference evidence="2" key="2">
    <citation type="submission" date="2021-05" db="EMBL/GenBank/DDBJ databases">
        <title>Protein family content uncovers lineage relationships and bacterial pathway maintenance mechanisms in DPANN archaea.</title>
        <authorList>
            <person name="Castelle C.J."/>
            <person name="Meheust R."/>
            <person name="Jaffe A.L."/>
            <person name="Seitz K."/>
            <person name="Gong X."/>
            <person name="Baker B.J."/>
            <person name="Banfield J.F."/>
        </authorList>
    </citation>
    <scope>NUCLEOTIDE SEQUENCE</scope>
    <source>
        <strain evidence="2">RIFCSPLOWO2_01_FULL_AR10_48_17</strain>
    </source>
</reference>
<accession>A0A8T4L6V8</accession>
<organism evidence="2 3">
    <name type="scientific">Candidatus Iainarchaeum sp</name>
    <dbReference type="NCBI Taxonomy" id="3101447"/>
    <lineage>
        <taxon>Archaea</taxon>
        <taxon>Candidatus Iainarchaeota</taxon>
        <taxon>Candidatus Iainarchaeia</taxon>
        <taxon>Candidatus Iainarchaeales</taxon>
        <taxon>Candidatus Iainarchaeaceae</taxon>
        <taxon>Candidatus Iainarchaeum</taxon>
    </lineage>
</organism>
<feature type="transmembrane region" description="Helical" evidence="1">
    <location>
        <begin position="6"/>
        <end position="27"/>
    </location>
</feature>
<proteinExistence type="predicted"/>
<evidence type="ECO:0000313" key="3">
    <source>
        <dbReference type="Proteomes" id="UP000675968"/>
    </source>
</evidence>
<name>A0A8T4L6V8_9ARCH</name>
<keyword evidence="1" id="KW-1133">Transmembrane helix</keyword>
<reference evidence="2" key="1">
    <citation type="submission" date="2021-03" db="EMBL/GenBank/DDBJ databases">
        <authorList>
            <person name="Jaffe A."/>
        </authorList>
    </citation>
    <scope>NUCLEOTIDE SEQUENCE</scope>
    <source>
        <strain evidence="2">RIFCSPLOWO2_01_FULL_AR10_48_17</strain>
    </source>
</reference>
<evidence type="ECO:0000313" key="2">
    <source>
        <dbReference type="EMBL" id="MBS3061632.1"/>
    </source>
</evidence>
<keyword evidence="1" id="KW-0812">Transmembrane</keyword>
<dbReference type="EMBL" id="JAGVWC010000010">
    <property type="protein sequence ID" value="MBS3061632.1"/>
    <property type="molecule type" value="Genomic_DNA"/>
</dbReference>
<comment type="caution">
    <text evidence="2">The sequence shown here is derived from an EMBL/GenBank/DDBJ whole genome shotgun (WGS) entry which is preliminary data.</text>
</comment>
<gene>
    <name evidence="2" type="ORF">J4215_03550</name>
</gene>